<dbReference type="EMBL" id="LAZR01041008">
    <property type="protein sequence ID" value="KKL13073.1"/>
    <property type="molecule type" value="Genomic_DNA"/>
</dbReference>
<comment type="caution">
    <text evidence="1">The sequence shown here is derived from an EMBL/GenBank/DDBJ whole genome shotgun (WGS) entry which is preliminary data.</text>
</comment>
<dbReference type="SUPFAM" id="SSF53335">
    <property type="entry name" value="S-adenosyl-L-methionine-dependent methyltransferases"/>
    <property type="match status" value="1"/>
</dbReference>
<gene>
    <name evidence="1" type="ORF">LCGC14_2529400</name>
</gene>
<organism evidence="1">
    <name type="scientific">marine sediment metagenome</name>
    <dbReference type="NCBI Taxonomy" id="412755"/>
    <lineage>
        <taxon>unclassified sequences</taxon>
        <taxon>metagenomes</taxon>
        <taxon>ecological metagenomes</taxon>
    </lineage>
</organism>
<protein>
    <submittedName>
        <fullName evidence="1">Uncharacterized protein</fullName>
    </submittedName>
</protein>
<dbReference type="AlphaFoldDB" id="A0A0F9DM45"/>
<proteinExistence type="predicted"/>
<dbReference type="InterPro" id="IPR029063">
    <property type="entry name" value="SAM-dependent_MTases_sf"/>
</dbReference>
<evidence type="ECO:0000313" key="1">
    <source>
        <dbReference type="EMBL" id="KKL13073.1"/>
    </source>
</evidence>
<accession>A0A0F9DM45</accession>
<sequence length="399" mass="43319">PVFLRNGPALVAALTPWLGNRHGPVLEIGSGTGQHATSFTAAFPRLSWQASDPDAQHRRSVAASGAQAGLAADFYLGSDGASHLKGLIAEHIVIPWGATTTENRRRLADYFEQKFALTLGHTPGVWTNAYTVAYASNLWTIARSAGADSVSLKWLNHTGVNNLGADLGYDVSADDTGGTSYVADNVNYQARHQLTADLATSRGVLASVLSDHNLLSGATVTLEGSDTGEWVNGTPDYSSAFAGTEIGTTLTQFFAEEQRRYWRLVIDDTQNPAGFTDLGLWYVGSYSQPTKQHKGGQTIRRQELSNVGFSDHGAPFMDDKPTTKGWRILYHPVLDADRIAFETMLDYVKNSRQFFVTFDTANEGDTTHYVFLPKGINIKHLANSTTLYSVGLDLSEAPL</sequence>
<reference evidence="1" key="1">
    <citation type="journal article" date="2015" name="Nature">
        <title>Complex archaea that bridge the gap between prokaryotes and eukaryotes.</title>
        <authorList>
            <person name="Spang A."/>
            <person name="Saw J.H."/>
            <person name="Jorgensen S.L."/>
            <person name="Zaremba-Niedzwiedzka K."/>
            <person name="Martijn J."/>
            <person name="Lind A.E."/>
            <person name="van Eijk R."/>
            <person name="Schleper C."/>
            <person name="Guy L."/>
            <person name="Ettema T.J."/>
        </authorList>
    </citation>
    <scope>NUCLEOTIDE SEQUENCE</scope>
</reference>
<dbReference type="PANTHER" id="PTHR20974:SF0">
    <property type="entry name" value="UPF0585 PROTEIN CG18661"/>
    <property type="match status" value="1"/>
</dbReference>
<name>A0A0F9DM45_9ZZZZ</name>
<dbReference type="InterPro" id="IPR010342">
    <property type="entry name" value="DUF938"/>
</dbReference>
<dbReference type="PANTHER" id="PTHR20974">
    <property type="entry name" value="UPF0585 PROTEIN CG18661"/>
    <property type="match status" value="1"/>
</dbReference>
<feature type="non-terminal residue" evidence="1">
    <location>
        <position position="1"/>
    </location>
</feature>
<dbReference type="Pfam" id="PF06080">
    <property type="entry name" value="DUF938"/>
    <property type="match status" value="1"/>
</dbReference>